<reference evidence="1" key="1">
    <citation type="submission" date="2023-05" db="EMBL/GenBank/DDBJ databases">
        <authorList>
            <person name="Stuckert A."/>
        </authorList>
    </citation>
    <scope>NUCLEOTIDE SEQUENCE</scope>
</reference>
<dbReference type="EMBL" id="CATNWA010016728">
    <property type="protein sequence ID" value="CAI9594958.1"/>
    <property type="molecule type" value="Genomic_DNA"/>
</dbReference>
<dbReference type="Proteomes" id="UP001162483">
    <property type="component" value="Unassembled WGS sequence"/>
</dbReference>
<comment type="caution">
    <text evidence="1">The sequence shown here is derived from an EMBL/GenBank/DDBJ whole genome shotgun (WGS) entry which is preliminary data.</text>
</comment>
<gene>
    <name evidence="1" type="ORF">SPARVUS_LOCUS11815347</name>
</gene>
<evidence type="ECO:0000313" key="2">
    <source>
        <dbReference type="Proteomes" id="UP001162483"/>
    </source>
</evidence>
<organism evidence="1 2">
    <name type="scientific">Staurois parvus</name>
    <dbReference type="NCBI Taxonomy" id="386267"/>
    <lineage>
        <taxon>Eukaryota</taxon>
        <taxon>Metazoa</taxon>
        <taxon>Chordata</taxon>
        <taxon>Craniata</taxon>
        <taxon>Vertebrata</taxon>
        <taxon>Euteleostomi</taxon>
        <taxon>Amphibia</taxon>
        <taxon>Batrachia</taxon>
        <taxon>Anura</taxon>
        <taxon>Neobatrachia</taxon>
        <taxon>Ranoidea</taxon>
        <taxon>Ranidae</taxon>
        <taxon>Staurois</taxon>
    </lineage>
</organism>
<proteinExistence type="predicted"/>
<evidence type="ECO:0000313" key="1">
    <source>
        <dbReference type="EMBL" id="CAI9594958.1"/>
    </source>
</evidence>
<protein>
    <submittedName>
        <fullName evidence="1">Uncharacterized protein</fullName>
    </submittedName>
</protein>
<accession>A0ABN9FD67</accession>
<name>A0ABN9FD67_9NEOB</name>
<keyword evidence="2" id="KW-1185">Reference proteome</keyword>
<sequence length="45" mass="5309">MFTVCTVRDKINKSFGNKFSQRSPKKKRGFRRLVITTRTGREDDC</sequence>